<feature type="transmembrane region" description="Helical" evidence="7">
    <location>
        <begin position="145"/>
        <end position="163"/>
    </location>
</feature>
<sequence>MSNSMLALNSAEKTRNIVELQKVAGSSLDVNVTEAGDTTLGGKLAHFDEALEILASTQGVRYVTEDENARILKKIDWHIMPVIVVIYFLQLLDKQTLAFSSVFGLSIDTGLVGDQYSLLGSMVYVAQLVLQPFSAYFLVKIRLSIYVPIIVTCWGATLAIMASAKNFKGLLLARFFLGVFEASITPAVVLIVQMWYRRREQGYRMAAWCSSYGLVNVFGSLVMFGLGHIGSNVLYPYQVVFLLLGSVTFLVGLLSFILFPDNPVKSNFLSPEEKLVAVERLRANQQGVETKVFKIYQVLEMISDPKSWCWMILSILIAIPAAGMIIFGPLILRGFGFNRFNVMLVNIPFGVLQIIWVFAAVWASKRFNVKSIIILIGLIPSIVGTVLLLQTGRQPEDQPTLLVAFYLLSFTTAIGPVLYSWQASNVAGHTKKTTTVTFMTAGGLIGDIIGPLLFAPKDRPYYRGGLTAMLICTIVAVCFVFVVIVCLHHSNKRNERRRVAAGKEAKIQDYSMFTVREVQVARAKEIAEKGGVSNIQNIGTHAFDDLTDLQNDEFIYVY</sequence>
<feature type="transmembrane region" description="Helical" evidence="7">
    <location>
        <begin position="343"/>
        <end position="364"/>
    </location>
</feature>
<dbReference type="AlphaFoldDB" id="A0A0C9WUN6"/>
<feature type="transmembrane region" description="Helical" evidence="7">
    <location>
        <begin position="116"/>
        <end position="138"/>
    </location>
</feature>
<feature type="transmembrane region" description="Helical" evidence="7">
    <location>
        <begin position="371"/>
        <end position="389"/>
    </location>
</feature>
<comment type="similarity">
    <text evidence="6">Belongs to the major facilitator superfamily. Allantoate permease family.</text>
</comment>
<dbReference type="OrthoDB" id="6730379at2759"/>
<evidence type="ECO:0000256" key="3">
    <source>
        <dbReference type="ARBA" id="ARBA00022692"/>
    </source>
</evidence>
<dbReference type="PROSITE" id="PS50850">
    <property type="entry name" value="MFS"/>
    <property type="match status" value="1"/>
</dbReference>
<dbReference type="PANTHER" id="PTHR43791">
    <property type="entry name" value="PERMEASE-RELATED"/>
    <property type="match status" value="1"/>
</dbReference>
<keyword evidence="4 7" id="KW-1133">Transmembrane helix</keyword>
<gene>
    <name evidence="9" type="ORF">K443DRAFT_502243</name>
</gene>
<dbReference type="PANTHER" id="PTHR43791:SF59">
    <property type="entry name" value="TRANSPORTER, PUTATIVE (AFU_ORTHOLOGUE AFUA_1G06550)-RELATED"/>
    <property type="match status" value="1"/>
</dbReference>
<reference evidence="10" key="2">
    <citation type="submission" date="2015-01" db="EMBL/GenBank/DDBJ databases">
        <title>Evolutionary Origins and Diversification of the Mycorrhizal Mutualists.</title>
        <authorList>
            <consortium name="DOE Joint Genome Institute"/>
            <consortium name="Mycorrhizal Genomics Consortium"/>
            <person name="Kohler A."/>
            <person name="Kuo A."/>
            <person name="Nagy L.G."/>
            <person name="Floudas D."/>
            <person name="Copeland A."/>
            <person name="Barry K.W."/>
            <person name="Cichocki N."/>
            <person name="Veneault-Fourrey C."/>
            <person name="LaButti K."/>
            <person name="Lindquist E.A."/>
            <person name="Lipzen A."/>
            <person name="Lundell T."/>
            <person name="Morin E."/>
            <person name="Murat C."/>
            <person name="Riley R."/>
            <person name="Ohm R."/>
            <person name="Sun H."/>
            <person name="Tunlid A."/>
            <person name="Henrissat B."/>
            <person name="Grigoriev I.V."/>
            <person name="Hibbett D.S."/>
            <person name="Martin F."/>
        </authorList>
    </citation>
    <scope>NUCLEOTIDE SEQUENCE [LARGE SCALE GENOMIC DNA]</scope>
    <source>
        <strain evidence="10">LaAM-08-1</strain>
    </source>
</reference>
<proteinExistence type="inferred from homology"/>
<dbReference type="SUPFAM" id="SSF103473">
    <property type="entry name" value="MFS general substrate transporter"/>
    <property type="match status" value="1"/>
</dbReference>
<dbReference type="Proteomes" id="UP000054477">
    <property type="component" value="Unassembled WGS sequence"/>
</dbReference>
<feature type="transmembrane region" description="Helical" evidence="7">
    <location>
        <begin position="175"/>
        <end position="196"/>
    </location>
</feature>
<evidence type="ECO:0000256" key="1">
    <source>
        <dbReference type="ARBA" id="ARBA00004141"/>
    </source>
</evidence>
<protein>
    <recommendedName>
        <fullName evidence="8">Major facilitator superfamily (MFS) profile domain-containing protein</fullName>
    </recommendedName>
</protein>
<evidence type="ECO:0000256" key="6">
    <source>
        <dbReference type="ARBA" id="ARBA00037968"/>
    </source>
</evidence>
<dbReference type="Gene3D" id="1.20.1250.20">
    <property type="entry name" value="MFS general substrate transporter like domains"/>
    <property type="match status" value="2"/>
</dbReference>
<keyword evidence="10" id="KW-1185">Reference proteome</keyword>
<dbReference type="InterPro" id="IPR011701">
    <property type="entry name" value="MFS"/>
</dbReference>
<evidence type="ECO:0000313" key="10">
    <source>
        <dbReference type="Proteomes" id="UP000054477"/>
    </source>
</evidence>
<dbReference type="GO" id="GO:0022857">
    <property type="term" value="F:transmembrane transporter activity"/>
    <property type="evidence" value="ECO:0007669"/>
    <property type="project" value="InterPro"/>
</dbReference>
<evidence type="ECO:0000256" key="5">
    <source>
        <dbReference type="ARBA" id="ARBA00023136"/>
    </source>
</evidence>
<organism evidence="9 10">
    <name type="scientific">Laccaria amethystina LaAM-08-1</name>
    <dbReference type="NCBI Taxonomy" id="1095629"/>
    <lineage>
        <taxon>Eukaryota</taxon>
        <taxon>Fungi</taxon>
        <taxon>Dikarya</taxon>
        <taxon>Basidiomycota</taxon>
        <taxon>Agaricomycotina</taxon>
        <taxon>Agaricomycetes</taxon>
        <taxon>Agaricomycetidae</taxon>
        <taxon>Agaricales</taxon>
        <taxon>Agaricineae</taxon>
        <taxon>Hydnangiaceae</taxon>
        <taxon>Laccaria</taxon>
    </lineage>
</organism>
<evidence type="ECO:0000259" key="8">
    <source>
        <dbReference type="PROSITE" id="PS50850"/>
    </source>
</evidence>
<keyword evidence="3 7" id="KW-0812">Transmembrane</keyword>
<feature type="transmembrane region" description="Helical" evidence="7">
    <location>
        <begin position="235"/>
        <end position="259"/>
    </location>
</feature>
<keyword evidence="2" id="KW-0813">Transport</keyword>
<feature type="transmembrane region" description="Helical" evidence="7">
    <location>
        <begin position="466"/>
        <end position="488"/>
    </location>
</feature>
<dbReference type="InterPro" id="IPR020846">
    <property type="entry name" value="MFS_dom"/>
</dbReference>
<feature type="transmembrane region" description="Helical" evidence="7">
    <location>
        <begin position="433"/>
        <end position="454"/>
    </location>
</feature>
<feature type="transmembrane region" description="Helical" evidence="7">
    <location>
        <begin position="208"/>
        <end position="229"/>
    </location>
</feature>
<dbReference type="GO" id="GO:0016020">
    <property type="term" value="C:membrane"/>
    <property type="evidence" value="ECO:0007669"/>
    <property type="project" value="UniProtKB-SubCell"/>
</dbReference>
<feature type="domain" description="Major facilitator superfamily (MFS) profile" evidence="8">
    <location>
        <begin position="79"/>
        <end position="491"/>
    </location>
</feature>
<dbReference type="HOGENOM" id="CLU_001265_0_5_1"/>
<feature type="transmembrane region" description="Helical" evidence="7">
    <location>
        <begin position="75"/>
        <end position="92"/>
    </location>
</feature>
<dbReference type="STRING" id="1095629.A0A0C9WUN6"/>
<evidence type="ECO:0000313" key="9">
    <source>
        <dbReference type="EMBL" id="KIK02955.1"/>
    </source>
</evidence>
<evidence type="ECO:0000256" key="4">
    <source>
        <dbReference type="ARBA" id="ARBA00022989"/>
    </source>
</evidence>
<keyword evidence="5 7" id="KW-0472">Membrane</keyword>
<dbReference type="EMBL" id="KN838585">
    <property type="protein sequence ID" value="KIK02955.1"/>
    <property type="molecule type" value="Genomic_DNA"/>
</dbReference>
<dbReference type="Pfam" id="PF07690">
    <property type="entry name" value="MFS_1"/>
    <property type="match status" value="1"/>
</dbReference>
<dbReference type="InterPro" id="IPR036259">
    <property type="entry name" value="MFS_trans_sf"/>
</dbReference>
<evidence type="ECO:0000256" key="2">
    <source>
        <dbReference type="ARBA" id="ARBA00022448"/>
    </source>
</evidence>
<feature type="transmembrane region" description="Helical" evidence="7">
    <location>
        <begin position="308"/>
        <end position="331"/>
    </location>
</feature>
<comment type="subcellular location">
    <subcellularLocation>
        <location evidence="1">Membrane</location>
        <topology evidence="1">Multi-pass membrane protein</topology>
    </subcellularLocation>
</comment>
<accession>A0A0C9WUN6</accession>
<reference evidence="9 10" key="1">
    <citation type="submission" date="2014-04" db="EMBL/GenBank/DDBJ databases">
        <authorList>
            <consortium name="DOE Joint Genome Institute"/>
            <person name="Kuo A."/>
            <person name="Kohler A."/>
            <person name="Nagy L.G."/>
            <person name="Floudas D."/>
            <person name="Copeland A."/>
            <person name="Barry K.W."/>
            <person name="Cichocki N."/>
            <person name="Veneault-Fourrey C."/>
            <person name="LaButti K."/>
            <person name="Lindquist E.A."/>
            <person name="Lipzen A."/>
            <person name="Lundell T."/>
            <person name="Morin E."/>
            <person name="Murat C."/>
            <person name="Sun H."/>
            <person name="Tunlid A."/>
            <person name="Henrissat B."/>
            <person name="Grigoriev I.V."/>
            <person name="Hibbett D.S."/>
            <person name="Martin F."/>
            <person name="Nordberg H.P."/>
            <person name="Cantor M.N."/>
            <person name="Hua S.X."/>
        </authorList>
    </citation>
    <scope>NUCLEOTIDE SEQUENCE [LARGE SCALE GENOMIC DNA]</scope>
    <source>
        <strain evidence="9 10">LaAM-08-1</strain>
    </source>
</reference>
<name>A0A0C9WUN6_9AGAR</name>
<dbReference type="FunFam" id="1.20.1250.20:FF:000064">
    <property type="entry name" value="MFS allantoate transporter"/>
    <property type="match status" value="1"/>
</dbReference>
<evidence type="ECO:0000256" key="7">
    <source>
        <dbReference type="SAM" id="Phobius"/>
    </source>
</evidence>
<feature type="transmembrane region" description="Helical" evidence="7">
    <location>
        <begin position="401"/>
        <end position="421"/>
    </location>
</feature>